<dbReference type="PANTHER" id="PTHR48085">
    <property type="entry name" value="CADMIUM/ZINC-TRANSPORTING ATPASE HMA2-RELATED"/>
    <property type="match status" value="1"/>
</dbReference>
<sequence>MSINRIVPLIRQFVAPVAVLLGIFLYLGLKFVHQDILAVYAAWVFTLLGSFQLFQESFHSISKKHFVLDYIAILAIAVSLYTGEHLVALILALMIASGRNLESYAANKARESLTKLTERIPDKVTLWENDHPGQEARVKDIQKGMEIFIKKGEVIPLDGNLISSSTFLDESSLTGEAQFVEKVEGDQVFSGTINMGSPLALRVARTEENSTYNKIIELVKQAQEEKSPLVRLANKYSGYFTVITLAIAGFALFASDFNLTRVLAVLAIATPCPLIIATPVALLGGVNAAAKKRIIVKRLASLELLSRINMLVFDKTGTITIGKPKLKNLQILSKNLNQNEILGIAAAIERNSLHPLAKAVVDFARNLNTPILHAKEVEEIVGKGISAVVEGQKYTLSKLKEDQGMAIALSSKGKNLAVFEFEDEIKKDSRDVIDYFKNQGINLLILTGDKQQEAEKLIQKLGERLEFRAEYEPEDKLAEINKLRKEGKVIAMIGDGINDAPALAAADVGIVFSNEEQTAASEAADVVFLGSEFSSIGTTYSIARQTIKIAMQSIVGGIGLSLAGMVLAAFGFIPPILGAGLQEVIDVTVIINAIRASRIKGGD</sequence>
<dbReference type="PANTHER" id="PTHR48085:SF5">
    <property type="entry name" value="CADMIUM_ZINC-TRANSPORTING ATPASE HMA4-RELATED"/>
    <property type="match status" value="1"/>
</dbReference>
<evidence type="ECO:0000313" key="8">
    <source>
        <dbReference type="EMBL" id="OGE25677.1"/>
    </source>
</evidence>
<dbReference type="InterPro" id="IPR023214">
    <property type="entry name" value="HAD_sf"/>
</dbReference>
<dbReference type="SUPFAM" id="SSF81653">
    <property type="entry name" value="Calcium ATPase, transduction domain A"/>
    <property type="match status" value="1"/>
</dbReference>
<evidence type="ECO:0000256" key="5">
    <source>
        <dbReference type="ARBA" id="ARBA00023136"/>
    </source>
</evidence>
<name>A0A1F5JAL7_9BACT</name>
<feature type="transmembrane region" description="Helical" evidence="6">
    <location>
        <begin position="6"/>
        <end position="29"/>
    </location>
</feature>
<dbReference type="PROSITE" id="PS00154">
    <property type="entry name" value="ATPASE_E1_E2"/>
    <property type="match status" value="1"/>
</dbReference>
<dbReference type="GO" id="GO:0005886">
    <property type="term" value="C:plasma membrane"/>
    <property type="evidence" value="ECO:0007669"/>
    <property type="project" value="UniProtKB-SubCell"/>
</dbReference>
<dbReference type="Gene3D" id="2.70.150.10">
    <property type="entry name" value="Calcium-transporting ATPase, cytoplasmic transduction domain A"/>
    <property type="match status" value="1"/>
</dbReference>
<dbReference type="GO" id="GO:0019829">
    <property type="term" value="F:ATPase-coupled monoatomic cation transmembrane transporter activity"/>
    <property type="evidence" value="ECO:0007669"/>
    <property type="project" value="InterPro"/>
</dbReference>
<keyword evidence="6" id="KW-0479">Metal-binding</keyword>
<dbReference type="Proteomes" id="UP000177042">
    <property type="component" value="Unassembled WGS sequence"/>
</dbReference>
<evidence type="ECO:0000256" key="4">
    <source>
        <dbReference type="ARBA" id="ARBA00022989"/>
    </source>
</evidence>
<dbReference type="InterPro" id="IPR023299">
    <property type="entry name" value="ATPase_P-typ_cyto_dom_N"/>
</dbReference>
<dbReference type="Gene3D" id="3.40.50.1000">
    <property type="entry name" value="HAD superfamily/HAD-like"/>
    <property type="match status" value="1"/>
</dbReference>
<feature type="transmembrane region" description="Helical" evidence="6">
    <location>
        <begin position="36"/>
        <end position="54"/>
    </location>
</feature>
<evidence type="ECO:0000256" key="6">
    <source>
        <dbReference type="RuleBase" id="RU362081"/>
    </source>
</evidence>
<dbReference type="InterPro" id="IPR023298">
    <property type="entry name" value="ATPase_P-typ_TM_dom_sf"/>
</dbReference>
<dbReference type="SUPFAM" id="SSF56784">
    <property type="entry name" value="HAD-like"/>
    <property type="match status" value="1"/>
</dbReference>
<dbReference type="InterPro" id="IPR051014">
    <property type="entry name" value="Cation_Transport_ATPase_IB"/>
</dbReference>
<evidence type="ECO:0000259" key="7">
    <source>
        <dbReference type="Pfam" id="PF00122"/>
    </source>
</evidence>
<dbReference type="SUPFAM" id="SSF81665">
    <property type="entry name" value="Calcium ATPase, transmembrane domain M"/>
    <property type="match status" value="1"/>
</dbReference>
<dbReference type="GO" id="GO:0046872">
    <property type="term" value="F:metal ion binding"/>
    <property type="evidence" value="ECO:0007669"/>
    <property type="project" value="UniProtKB-KW"/>
</dbReference>
<feature type="domain" description="P-type ATPase A" evidence="7">
    <location>
        <begin position="120"/>
        <end position="220"/>
    </location>
</feature>
<dbReference type="AlphaFoldDB" id="A0A1F5JAL7"/>
<comment type="subcellular location">
    <subcellularLocation>
        <location evidence="6">Cell membrane</location>
    </subcellularLocation>
    <subcellularLocation>
        <location evidence="1">Membrane</location>
    </subcellularLocation>
</comment>
<dbReference type="Pfam" id="PF00122">
    <property type="entry name" value="E1-E2_ATPase"/>
    <property type="match status" value="1"/>
</dbReference>
<dbReference type="EMBL" id="MFCX01000022">
    <property type="protein sequence ID" value="OGE25677.1"/>
    <property type="molecule type" value="Genomic_DNA"/>
</dbReference>
<dbReference type="PRINTS" id="PR00119">
    <property type="entry name" value="CATATPASE"/>
</dbReference>
<proteinExistence type="inferred from homology"/>
<keyword evidence="5 6" id="KW-0472">Membrane</keyword>
<keyword evidence="6" id="KW-1003">Cell membrane</keyword>
<feature type="transmembrane region" description="Helical" evidence="6">
    <location>
        <begin position="236"/>
        <end position="255"/>
    </location>
</feature>
<dbReference type="GO" id="GO:0005524">
    <property type="term" value="F:ATP binding"/>
    <property type="evidence" value="ECO:0007669"/>
    <property type="project" value="UniProtKB-UniRule"/>
</dbReference>
<feature type="transmembrane region" description="Helical" evidence="6">
    <location>
        <begin position="70"/>
        <end position="95"/>
    </location>
</feature>
<dbReference type="InterPro" id="IPR027256">
    <property type="entry name" value="P-typ_ATPase_IB"/>
</dbReference>
<keyword evidence="3 6" id="KW-0812">Transmembrane</keyword>
<dbReference type="GO" id="GO:0016887">
    <property type="term" value="F:ATP hydrolysis activity"/>
    <property type="evidence" value="ECO:0007669"/>
    <property type="project" value="InterPro"/>
</dbReference>
<keyword evidence="6" id="KW-0067">ATP-binding</keyword>
<accession>A0A1F5JAL7</accession>
<dbReference type="NCBIfam" id="TIGR01512">
    <property type="entry name" value="ATPase-IB2_Cd"/>
    <property type="match status" value="1"/>
</dbReference>
<protein>
    <submittedName>
        <fullName evidence="8">Cadmium-translocating P-type ATPase</fullName>
    </submittedName>
</protein>
<comment type="caution">
    <text evidence="8">The sequence shown here is derived from an EMBL/GenBank/DDBJ whole genome shotgun (WGS) entry which is preliminary data.</text>
</comment>
<evidence type="ECO:0000256" key="1">
    <source>
        <dbReference type="ARBA" id="ARBA00004370"/>
    </source>
</evidence>
<dbReference type="NCBIfam" id="TIGR01525">
    <property type="entry name" value="ATPase-IB_hvy"/>
    <property type="match status" value="1"/>
</dbReference>
<dbReference type="PRINTS" id="PR00941">
    <property type="entry name" value="CDATPASE"/>
</dbReference>
<gene>
    <name evidence="8" type="ORF">A3C26_01805</name>
</gene>
<reference evidence="8 9" key="1">
    <citation type="journal article" date="2016" name="Nat. Commun.">
        <title>Thousands of microbial genomes shed light on interconnected biogeochemical processes in an aquifer system.</title>
        <authorList>
            <person name="Anantharaman K."/>
            <person name="Brown C.T."/>
            <person name="Hug L.A."/>
            <person name="Sharon I."/>
            <person name="Castelle C.J."/>
            <person name="Probst A.J."/>
            <person name="Thomas B.C."/>
            <person name="Singh A."/>
            <person name="Wilkins M.J."/>
            <person name="Karaoz U."/>
            <person name="Brodie E.L."/>
            <person name="Williams K.H."/>
            <person name="Hubbard S.S."/>
            <person name="Banfield J.F."/>
        </authorList>
    </citation>
    <scope>NUCLEOTIDE SEQUENCE [LARGE SCALE GENOMIC DNA]</scope>
</reference>
<organism evidence="8 9">
    <name type="scientific">Candidatus Daviesbacteria bacterium RIFCSPHIGHO2_02_FULL_39_12</name>
    <dbReference type="NCBI Taxonomy" id="1797770"/>
    <lineage>
        <taxon>Bacteria</taxon>
        <taxon>Candidatus Daviesiibacteriota</taxon>
    </lineage>
</organism>
<dbReference type="InterPro" id="IPR008250">
    <property type="entry name" value="ATPase_P-typ_transduc_dom_A_sf"/>
</dbReference>
<evidence type="ECO:0000313" key="9">
    <source>
        <dbReference type="Proteomes" id="UP000177042"/>
    </source>
</evidence>
<keyword evidence="6" id="KW-0547">Nucleotide-binding</keyword>
<dbReference type="InterPro" id="IPR036412">
    <property type="entry name" value="HAD-like_sf"/>
</dbReference>
<dbReference type="GO" id="GO:0015086">
    <property type="term" value="F:cadmium ion transmembrane transporter activity"/>
    <property type="evidence" value="ECO:0007669"/>
    <property type="project" value="TreeGrafter"/>
</dbReference>
<dbReference type="InterPro" id="IPR001757">
    <property type="entry name" value="P_typ_ATPase"/>
</dbReference>
<dbReference type="InterPro" id="IPR018303">
    <property type="entry name" value="ATPase_P-typ_P_site"/>
</dbReference>
<evidence type="ECO:0000256" key="2">
    <source>
        <dbReference type="ARBA" id="ARBA00006024"/>
    </source>
</evidence>
<dbReference type="Gene3D" id="3.40.1110.10">
    <property type="entry name" value="Calcium-transporting ATPase, cytoplasmic domain N"/>
    <property type="match status" value="1"/>
</dbReference>
<feature type="transmembrane region" description="Helical" evidence="6">
    <location>
        <begin position="261"/>
        <end position="290"/>
    </location>
</feature>
<dbReference type="NCBIfam" id="TIGR01494">
    <property type="entry name" value="ATPase_P-type"/>
    <property type="match status" value="1"/>
</dbReference>
<dbReference type="Pfam" id="PF00702">
    <property type="entry name" value="Hydrolase"/>
    <property type="match status" value="1"/>
</dbReference>
<dbReference type="InterPro" id="IPR059000">
    <property type="entry name" value="ATPase_P-type_domA"/>
</dbReference>
<comment type="similarity">
    <text evidence="2 6">Belongs to the cation transport ATPase (P-type) (TC 3.A.3) family. Type IB subfamily.</text>
</comment>
<keyword evidence="4 6" id="KW-1133">Transmembrane helix</keyword>
<evidence type="ECO:0000256" key="3">
    <source>
        <dbReference type="ARBA" id="ARBA00022692"/>
    </source>
</evidence>
<feature type="transmembrane region" description="Helical" evidence="6">
    <location>
        <begin position="554"/>
        <end position="573"/>
    </location>
</feature>